<sequence>MRLSAPLRSAFISLCVLPSVGLGCGKDAAIGADRGESGTESAGDSDTSSAESGDDPIDTSDDEGNFVPMETDTETGEPPEPLTCQEMLDCVFECLGDLGLECLQACGEGFDPVEAQKAGALVTCIGQVCIEKEQCTFSDFTAEECIGCIGLGLFLPEPPGCEEQALACE</sequence>
<dbReference type="AlphaFoldDB" id="A0A2S9YTU8"/>
<dbReference type="Proteomes" id="UP000238823">
    <property type="component" value="Unassembled WGS sequence"/>
</dbReference>
<feature type="region of interest" description="Disordered" evidence="1">
    <location>
        <begin position="32"/>
        <end position="80"/>
    </location>
</feature>
<dbReference type="OrthoDB" id="10014403at2"/>
<protein>
    <submittedName>
        <fullName evidence="2">Uncharacterized protein</fullName>
    </submittedName>
</protein>
<proteinExistence type="predicted"/>
<evidence type="ECO:0000313" key="3">
    <source>
        <dbReference type="Proteomes" id="UP000238823"/>
    </source>
</evidence>
<gene>
    <name evidence="2" type="ORF">ENSA7_18230</name>
</gene>
<feature type="compositionally biased region" description="Polar residues" evidence="1">
    <location>
        <begin position="38"/>
        <end position="51"/>
    </location>
</feature>
<dbReference type="EMBL" id="PVNL01000041">
    <property type="protein sequence ID" value="PRQ08537.1"/>
    <property type="molecule type" value="Genomic_DNA"/>
</dbReference>
<comment type="caution">
    <text evidence="2">The sequence shown here is derived from an EMBL/GenBank/DDBJ whole genome shotgun (WGS) entry which is preliminary data.</text>
</comment>
<evidence type="ECO:0000313" key="2">
    <source>
        <dbReference type="EMBL" id="PRQ08537.1"/>
    </source>
</evidence>
<feature type="compositionally biased region" description="Acidic residues" evidence="1">
    <location>
        <begin position="52"/>
        <end position="64"/>
    </location>
</feature>
<evidence type="ECO:0000256" key="1">
    <source>
        <dbReference type="SAM" id="MobiDB-lite"/>
    </source>
</evidence>
<reference evidence="2 3" key="1">
    <citation type="submission" date="2018-03" db="EMBL/GenBank/DDBJ databases">
        <title>Draft Genome Sequences of the Obligatory Marine Myxobacteria Enhygromyxa salina SWB007.</title>
        <authorList>
            <person name="Poehlein A."/>
            <person name="Moghaddam J.A."/>
            <person name="Harms H."/>
            <person name="Alanjari M."/>
            <person name="Koenig G.M."/>
            <person name="Daniel R."/>
            <person name="Schaeberle T.F."/>
        </authorList>
    </citation>
    <scope>NUCLEOTIDE SEQUENCE [LARGE SCALE GENOMIC DNA]</scope>
    <source>
        <strain evidence="2 3">SWB007</strain>
    </source>
</reference>
<dbReference type="RefSeq" id="WP_146157505.1">
    <property type="nucleotide sequence ID" value="NZ_PVNL01000041.1"/>
</dbReference>
<accession>A0A2S9YTU8</accession>
<name>A0A2S9YTU8_9BACT</name>
<organism evidence="2 3">
    <name type="scientific">Enhygromyxa salina</name>
    <dbReference type="NCBI Taxonomy" id="215803"/>
    <lineage>
        <taxon>Bacteria</taxon>
        <taxon>Pseudomonadati</taxon>
        <taxon>Myxococcota</taxon>
        <taxon>Polyangia</taxon>
        <taxon>Nannocystales</taxon>
        <taxon>Nannocystaceae</taxon>
        <taxon>Enhygromyxa</taxon>
    </lineage>
</organism>
<dbReference type="PROSITE" id="PS51257">
    <property type="entry name" value="PROKAR_LIPOPROTEIN"/>
    <property type="match status" value="1"/>
</dbReference>